<organism evidence="2 3">
    <name type="scientific">Trematosphaeria pertusa</name>
    <dbReference type="NCBI Taxonomy" id="390896"/>
    <lineage>
        <taxon>Eukaryota</taxon>
        <taxon>Fungi</taxon>
        <taxon>Dikarya</taxon>
        <taxon>Ascomycota</taxon>
        <taxon>Pezizomycotina</taxon>
        <taxon>Dothideomycetes</taxon>
        <taxon>Pleosporomycetidae</taxon>
        <taxon>Pleosporales</taxon>
        <taxon>Massarineae</taxon>
        <taxon>Trematosphaeriaceae</taxon>
        <taxon>Trematosphaeria</taxon>
    </lineage>
</organism>
<dbReference type="Pfam" id="PF10303">
    <property type="entry name" value="DUF2408"/>
    <property type="match status" value="2"/>
</dbReference>
<dbReference type="RefSeq" id="XP_033691649.1">
    <property type="nucleotide sequence ID" value="XM_033827625.1"/>
</dbReference>
<keyword evidence="3" id="KW-1185">Reference proteome</keyword>
<name>A0A6A6J1A9_9PLEO</name>
<reference evidence="2" key="1">
    <citation type="journal article" date="2020" name="Stud. Mycol.">
        <title>101 Dothideomycetes genomes: a test case for predicting lifestyles and emergence of pathogens.</title>
        <authorList>
            <person name="Haridas S."/>
            <person name="Albert R."/>
            <person name="Binder M."/>
            <person name="Bloem J."/>
            <person name="Labutti K."/>
            <person name="Salamov A."/>
            <person name="Andreopoulos B."/>
            <person name="Baker S."/>
            <person name="Barry K."/>
            <person name="Bills G."/>
            <person name="Bluhm B."/>
            <person name="Cannon C."/>
            <person name="Castanera R."/>
            <person name="Culley D."/>
            <person name="Daum C."/>
            <person name="Ezra D."/>
            <person name="Gonzalez J."/>
            <person name="Henrissat B."/>
            <person name="Kuo A."/>
            <person name="Liang C."/>
            <person name="Lipzen A."/>
            <person name="Lutzoni F."/>
            <person name="Magnuson J."/>
            <person name="Mondo S."/>
            <person name="Nolan M."/>
            <person name="Ohm R."/>
            <person name="Pangilinan J."/>
            <person name="Park H.-J."/>
            <person name="Ramirez L."/>
            <person name="Alfaro M."/>
            <person name="Sun H."/>
            <person name="Tritt A."/>
            <person name="Yoshinaga Y."/>
            <person name="Zwiers L.-H."/>
            <person name="Turgeon B."/>
            <person name="Goodwin S."/>
            <person name="Spatafora J."/>
            <person name="Crous P."/>
            <person name="Grigoriev I."/>
        </authorList>
    </citation>
    <scope>NUCLEOTIDE SEQUENCE</scope>
    <source>
        <strain evidence="2">CBS 122368</strain>
    </source>
</reference>
<dbReference type="PANTHER" id="PTHR28086">
    <property type="entry name" value="UPF0662 PROTEIN YPL260W"/>
    <property type="match status" value="1"/>
</dbReference>
<dbReference type="AlphaFoldDB" id="A0A6A6J1A9"/>
<accession>A0A6A6J1A9</accession>
<gene>
    <name evidence="2" type="ORF">BU26DRAFT_513445</name>
</gene>
<dbReference type="GO" id="GO:0005737">
    <property type="term" value="C:cytoplasm"/>
    <property type="evidence" value="ECO:0007669"/>
    <property type="project" value="TreeGrafter"/>
</dbReference>
<feature type="compositionally biased region" description="Polar residues" evidence="1">
    <location>
        <begin position="460"/>
        <end position="472"/>
    </location>
</feature>
<dbReference type="GeneID" id="54580955"/>
<dbReference type="PANTHER" id="PTHR28086:SF1">
    <property type="entry name" value="CU(2+) SUPPRESSING AND BLEOMYCIN SENSITIVE PROTEIN 1"/>
    <property type="match status" value="1"/>
</dbReference>
<evidence type="ECO:0000256" key="1">
    <source>
        <dbReference type="SAM" id="MobiDB-lite"/>
    </source>
</evidence>
<evidence type="ECO:0000313" key="2">
    <source>
        <dbReference type="EMBL" id="KAF2256645.1"/>
    </source>
</evidence>
<feature type="region of interest" description="Disordered" evidence="1">
    <location>
        <begin position="456"/>
        <end position="478"/>
    </location>
</feature>
<sequence length="478" mass="54814">MTDSPTVRIPLDPQEQPMLDKLLAIRTKLELLKQDKSTYVKSQDVIELYDQVVEQVEVLNQIRTTKRLEQNRVDTVLDDCFQLISLAYMTIGKNHEAPAVYSFVSTTKRLLDHLEEAHFYSPKDLESIGAELKSCRRYLERGKDSYSPQLLTLLNARIGVCEEILGRLELNLSHLTPDLTPKYDKLVSILRSLAGCNTRSKFPNEEVDDYLEQLKELQEELRPYGIHAYETTGSREEKIAEMAEKLQISMAHPEPAPEAKELIETLLRRNFLWVALIKEKQGRIAPAFQDTYDKLLTIRNKLEKLSLTQAWSLRETDLWNFQRQLDRIDEARVDGNFFDALGRPAELYEQRTLLYLLRKSYSLIYHLIVSSEPVSEALLPIYNQLTTLRKCLQEVKKLGGVSSPRELYPYSMKLNSIDNMRIDGKFMVGNEIPDGQGSVTQLLEECFELAYELRTDVEDSSSADQTPASESGTEPLAA</sequence>
<dbReference type="GO" id="GO:0005634">
    <property type="term" value="C:nucleus"/>
    <property type="evidence" value="ECO:0007669"/>
    <property type="project" value="TreeGrafter"/>
</dbReference>
<dbReference type="Proteomes" id="UP000800094">
    <property type="component" value="Unassembled WGS sequence"/>
</dbReference>
<dbReference type="InterPro" id="IPR018810">
    <property type="entry name" value="UPF0662"/>
</dbReference>
<dbReference type="EMBL" id="ML987189">
    <property type="protein sequence ID" value="KAF2256645.1"/>
    <property type="molecule type" value="Genomic_DNA"/>
</dbReference>
<dbReference type="OrthoDB" id="2011986at2759"/>
<evidence type="ECO:0000313" key="3">
    <source>
        <dbReference type="Proteomes" id="UP000800094"/>
    </source>
</evidence>
<protein>
    <submittedName>
        <fullName evidence="2">Uncharacterized protein</fullName>
    </submittedName>
</protein>
<proteinExistence type="predicted"/>